<dbReference type="PATRIC" id="fig|270351.10.peg.2088"/>
<dbReference type="EMBL" id="AP014704">
    <property type="protein sequence ID" value="BAQ45439.1"/>
    <property type="molecule type" value="Genomic_DNA"/>
</dbReference>
<dbReference type="Gene3D" id="2.60.40.3680">
    <property type="match status" value="1"/>
</dbReference>
<dbReference type="KEGG" id="maqu:Maq22A_c10840"/>
<dbReference type="InterPro" id="IPR025538">
    <property type="entry name" value="DUF4424"/>
</dbReference>
<evidence type="ECO:0000313" key="3">
    <source>
        <dbReference type="Proteomes" id="UP000061432"/>
    </source>
</evidence>
<proteinExistence type="predicted"/>
<dbReference type="RefSeq" id="WP_060846770.1">
    <property type="nucleotide sequence ID" value="NZ_AP014704.1"/>
</dbReference>
<feature type="domain" description="DUF4424" evidence="1">
    <location>
        <begin position="30"/>
        <end position="325"/>
    </location>
</feature>
<reference evidence="2 3" key="1">
    <citation type="journal article" date="2015" name="Genome Announc.">
        <title>Complete Genome Sequence of Methylobacterium aquaticum Strain 22A, Isolated from Racomitrium japonicum Moss.</title>
        <authorList>
            <person name="Tani A."/>
            <person name="Ogura Y."/>
            <person name="Hayashi T."/>
            <person name="Kimbara K."/>
        </authorList>
    </citation>
    <scope>NUCLEOTIDE SEQUENCE [LARGE SCALE GENOMIC DNA]</scope>
    <source>
        <strain evidence="2 3">MA-22A</strain>
    </source>
</reference>
<evidence type="ECO:0000259" key="1">
    <source>
        <dbReference type="Pfam" id="PF14415"/>
    </source>
</evidence>
<sequence>MAGSGVRAIRAAGIGVVAFLAASLPVPARANDSAAALDAGGLVLVRDPDIALASEDLRIGLDRITVDYVFRNRASAPKTVRVAFPLPAIDGAQLAMSALDLPHADRANFVGFTVTVDGAPVTPLLEERAHLGTNEVTGLLARHGLPLNPLRRADLAAALARLSPAVLGELEKAGLLSEAKADAEGLWRSEAKFHWEQTFPAGRELHVSHAYVPVTGNHLLSREEAATPAYRARYCLDEAGLAGVRRLIAASPMKEQGLTRAIEVPYIVTTARNWAGRIGRFTLTVDKGSPAALVSFCRTGVRKTGPTTFVWEATDYAPDSDLRILIVSNDDGALGIR</sequence>
<reference evidence="3" key="2">
    <citation type="submission" date="2015-01" db="EMBL/GenBank/DDBJ databases">
        <title>Complete genome sequence of Methylobacterium aquaticum strain 22A.</title>
        <authorList>
            <person name="Tani A."/>
            <person name="Ogura Y."/>
            <person name="Hayashi T."/>
        </authorList>
    </citation>
    <scope>NUCLEOTIDE SEQUENCE [LARGE SCALE GENOMIC DNA]</scope>
    <source>
        <strain evidence="3">MA-22A</strain>
    </source>
</reference>
<dbReference type="STRING" id="270351.Maq22A_c10840"/>
<dbReference type="Proteomes" id="UP000061432">
    <property type="component" value="Chromosome"/>
</dbReference>
<organism evidence="2 3">
    <name type="scientific">Methylobacterium aquaticum</name>
    <dbReference type="NCBI Taxonomy" id="270351"/>
    <lineage>
        <taxon>Bacteria</taxon>
        <taxon>Pseudomonadati</taxon>
        <taxon>Pseudomonadota</taxon>
        <taxon>Alphaproteobacteria</taxon>
        <taxon>Hyphomicrobiales</taxon>
        <taxon>Methylobacteriaceae</taxon>
        <taxon>Methylobacterium</taxon>
    </lineage>
</organism>
<protein>
    <recommendedName>
        <fullName evidence="1">DUF4424 domain-containing protein</fullName>
    </recommendedName>
</protein>
<dbReference type="AlphaFoldDB" id="A0A0C6FJY8"/>
<gene>
    <name evidence="2" type="ORF">Maq22A_c10840</name>
</gene>
<dbReference type="OrthoDB" id="7299818at2"/>
<evidence type="ECO:0000313" key="2">
    <source>
        <dbReference type="EMBL" id="BAQ45439.1"/>
    </source>
</evidence>
<dbReference type="Pfam" id="PF14415">
    <property type="entry name" value="DUF4424"/>
    <property type="match status" value="1"/>
</dbReference>
<name>A0A0C6FJY8_9HYPH</name>
<accession>A0A0C6FJY8</accession>